<gene>
    <name evidence="1" type="ORF">QAD02_015527</name>
</gene>
<comment type="caution">
    <text evidence="1">The sequence shown here is derived from an EMBL/GenBank/DDBJ whole genome shotgun (WGS) entry which is preliminary data.</text>
</comment>
<evidence type="ECO:0000313" key="1">
    <source>
        <dbReference type="EMBL" id="KAJ8679740.1"/>
    </source>
</evidence>
<keyword evidence="2" id="KW-1185">Reference proteome</keyword>
<reference evidence="1" key="1">
    <citation type="submission" date="2023-04" db="EMBL/GenBank/DDBJ databases">
        <title>A chromosome-level genome assembly of the parasitoid wasp Eretmocerus hayati.</title>
        <authorList>
            <person name="Zhong Y."/>
            <person name="Liu S."/>
            <person name="Liu Y."/>
        </authorList>
    </citation>
    <scope>NUCLEOTIDE SEQUENCE</scope>
    <source>
        <strain evidence="1">ZJU_SS_LIU_2023</strain>
    </source>
</reference>
<proteinExistence type="predicted"/>
<sequence length="261" mass="30144">MGKKRSLASEVPDFIKMEIKDELADSTILMARDRFRGALREILHHSDGDSSAESSDDNPPPSNKMPKKTEPPPRPKLIPMQSRKIRKRRPLLMDTAFHHTYVMKLFDRSVDLAQFEEDTPLYPICRAWIANQPRNPNLVPKARSPSPETITDPDPMVTMGNLFDDNGEIKEVKSLPPPQPSNQAFPRNRIPSPVHREKEELNLDYEGQTLKSKECLLQEHRSHWVATRKKWHHQAHKNEERFAESASILDTIFKRAQSEFD</sequence>
<dbReference type="Proteomes" id="UP001239111">
    <property type="component" value="Chromosome 2"/>
</dbReference>
<protein>
    <submittedName>
        <fullName evidence="1">Uncharacterized protein</fullName>
    </submittedName>
</protein>
<name>A0ACC2PD85_9HYME</name>
<organism evidence="1 2">
    <name type="scientific">Eretmocerus hayati</name>
    <dbReference type="NCBI Taxonomy" id="131215"/>
    <lineage>
        <taxon>Eukaryota</taxon>
        <taxon>Metazoa</taxon>
        <taxon>Ecdysozoa</taxon>
        <taxon>Arthropoda</taxon>
        <taxon>Hexapoda</taxon>
        <taxon>Insecta</taxon>
        <taxon>Pterygota</taxon>
        <taxon>Neoptera</taxon>
        <taxon>Endopterygota</taxon>
        <taxon>Hymenoptera</taxon>
        <taxon>Apocrita</taxon>
        <taxon>Proctotrupomorpha</taxon>
        <taxon>Chalcidoidea</taxon>
        <taxon>Aphelinidae</taxon>
        <taxon>Aphelininae</taxon>
        <taxon>Eretmocerus</taxon>
    </lineage>
</organism>
<evidence type="ECO:0000313" key="2">
    <source>
        <dbReference type="Proteomes" id="UP001239111"/>
    </source>
</evidence>
<dbReference type="EMBL" id="CM056742">
    <property type="protein sequence ID" value="KAJ8679740.1"/>
    <property type="molecule type" value="Genomic_DNA"/>
</dbReference>
<accession>A0ACC2PD85</accession>